<gene>
    <name evidence="2" type="primary">PRD1</name>
    <name evidence="2" type="ORF">KSP39_PZI007541</name>
</gene>
<protein>
    <submittedName>
        <fullName evidence="2">Protein PRD1</fullName>
    </submittedName>
</protein>
<dbReference type="SUPFAM" id="SSF48371">
    <property type="entry name" value="ARM repeat"/>
    <property type="match status" value="1"/>
</dbReference>
<dbReference type="Proteomes" id="UP001418222">
    <property type="component" value="Unassembled WGS sequence"/>
</dbReference>
<feature type="transmembrane region" description="Helical" evidence="1">
    <location>
        <begin position="613"/>
        <end position="633"/>
    </location>
</feature>
<evidence type="ECO:0000256" key="1">
    <source>
        <dbReference type="SAM" id="Phobius"/>
    </source>
</evidence>
<dbReference type="EMBL" id="JBBWWQ010000006">
    <property type="protein sequence ID" value="KAK8944306.1"/>
    <property type="molecule type" value="Genomic_DNA"/>
</dbReference>
<evidence type="ECO:0000313" key="3">
    <source>
        <dbReference type="Proteomes" id="UP001418222"/>
    </source>
</evidence>
<keyword evidence="1" id="KW-0812">Transmembrane</keyword>
<keyword evidence="1" id="KW-1133">Transmembrane helix</keyword>
<dbReference type="InterPro" id="IPR044968">
    <property type="entry name" value="PRD1"/>
</dbReference>
<reference evidence="2 3" key="1">
    <citation type="journal article" date="2022" name="Nat. Plants">
        <title>Genomes of leafy and leafless Platanthera orchids illuminate the evolution of mycoheterotrophy.</title>
        <authorList>
            <person name="Li M.H."/>
            <person name="Liu K.W."/>
            <person name="Li Z."/>
            <person name="Lu H.C."/>
            <person name="Ye Q.L."/>
            <person name="Zhang D."/>
            <person name="Wang J.Y."/>
            <person name="Li Y.F."/>
            <person name="Zhong Z.M."/>
            <person name="Liu X."/>
            <person name="Yu X."/>
            <person name="Liu D.K."/>
            <person name="Tu X.D."/>
            <person name="Liu B."/>
            <person name="Hao Y."/>
            <person name="Liao X.Y."/>
            <person name="Jiang Y.T."/>
            <person name="Sun W.H."/>
            <person name="Chen J."/>
            <person name="Chen Y.Q."/>
            <person name="Ai Y."/>
            <person name="Zhai J.W."/>
            <person name="Wu S.S."/>
            <person name="Zhou Z."/>
            <person name="Hsiao Y.Y."/>
            <person name="Wu W.L."/>
            <person name="Chen Y.Y."/>
            <person name="Lin Y.F."/>
            <person name="Hsu J.L."/>
            <person name="Li C.Y."/>
            <person name="Wang Z.W."/>
            <person name="Zhao X."/>
            <person name="Zhong W.Y."/>
            <person name="Ma X.K."/>
            <person name="Ma L."/>
            <person name="Huang J."/>
            <person name="Chen G.Z."/>
            <person name="Huang M.Z."/>
            <person name="Huang L."/>
            <person name="Peng D.H."/>
            <person name="Luo Y.B."/>
            <person name="Zou S.Q."/>
            <person name="Chen S.P."/>
            <person name="Lan S."/>
            <person name="Tsai W.C."/>
            <person name="Van de Peer Y."/>
            <person name="Liu Z.J."/>
        </authorList>
    </citation>
    <scope>NUCLEOTIDE SEQUENCE [LARGE SCALE GENOMIC DNA]</scope>
    <source>
        <strain evidence="2">Lor287</strain>
    </source>
</reference>
<dbReference type="GO" id="GO:0042138">
    <property type="term" value="P:meiotic DNA double-strand break formation"/>
    <property type="evidence" value="ECO:0007669"/>
    <property type="project" value="InterPro"/>
</dbReference>
<keyword evidence="1" id="KW-0472">Membrane</keyword>
<dbReference type="Gene3D" id="1.25.10.10">
    <property type="entry name" value="Leucine-rich Repeat Variant"/>
    <property type="match status" value="1"/>
</dbReference>
<dbReference type="InterPro" id="IPR011989">
    <property type="entry name" value="ARM-like"/>
</dbReference>
<evidence type="ECO:0000313" key="2">
    <source>
        <dbReference type="EMBL" id="KAK8944306.1"/>
    </source>
</evidence>
<feature type="transmembrane region" description="Helical" evidence="1">
    <location>
        <begin position="583"/>
        <end position="601"/>
    </location>
</feature>
<proteinExistence type="predicted"/>
<sequence length="1318" mass="146603">MPSEYMAEFSPASTCLKGHRRSLLLETAGGGSICLSCFAALASDPRSPKHHISYALSQLKLALEDPDILFEFRWRYAYLLVAPLVTVLAVFNDEGIAHQVMDLVSDLCFRGEIGRLGEGSKGERAASTSLSGDFISRIADRLASGALAWSQRQIYMLHCFGELLSSHMDSSPAAHIREHAGLFSNLLAGLQLPSEELRGEILFVIYKLCSLNITPWEDVVDESDCAESMDTGASVLLRLALEILLKTQHDEVRLNCLALLRVLVGKNFLQNLYVNSFRGIYLNGSSENMDALVQKSPLITLFADAVKGSLLSADEEIQMNTLELIFLMISPEICSNKQLQVLVEENIPDYIFEILRMSGNKDPVIISCLQVLVLFANAEEVFKKKLIFAFSTLLSVLRYTSQIPMHPAQPQVLTLACNCISNFPGIISMSQLEEVAMILTCILRRCSHGELPETITLACSTFVEILKIPSAIGIQKIGGMIKEASTCAVLYSFSLSPENPTELISQSLFLLKEAHAHSRRKDFDVNTDKELEENVILICQNYLLPWMESVIHEDEEVEEDLVQEVLQIFHLILLDGSEVQTHIFAYMLISSSWITLCFTYMGLFPTNRMRSSIYLILGSLIDRAFGSIIAQPIRNAFLYLPPDPFDLIFLLGQKSTIDPQLALGQRATLLLLYVSSLSGERLADDAQILASLEQYILINSDNLFCQLEDSLMLTQVVHLYGLLRDSLASEKMSYSPAAEKTLLDLLSKYDLELFSLDIHPTSLKWLFQQEEIKASMSNQILKFCRLSGENKSSLTLYSHGCGSANMLSISELVASGDNYVAPLLVSLLIELHQGGEDDDLVCVMNAMARVLKIFPDASIQFCLHNFAGALRYIYYSPCCSPQLFTVCSLLVLNVLYAADNNVISQPVEWLAVTMKLLELVSPRLASQPWEQEDFLVLGIFCLILHRSRGQVLEEASKAILLSIPLASAVENIVQTAYAKGPGLVDHCEETETGRCLLFVLLLNFFSLKCLCAGTIQECLDWQDLLQSSTFAPQSSVIAIKCHDLCHLMHFGSSLVKSLSSLCLVDILGKISQQRKKTHEKLACSMKYLQSMMAIMEGLVFHEDKAVATNCSICLSLILSWESLGDLKEKMVIRISKWLRTIMEEFLMTLAAPGMASKFFRNQHKPASRIATALLSMDPTPEWIASVFDSSSISGILNNLCAQNLSIEMVNLFRALLSRNLLDEGHIECLNQICQVLRTQMYKKNSKDKALKGALIDNKLMLENATDFGKVCSLLIHLALSPADRDKETDHDSVLKEIDKLFLLLSACGDTNFEATDAS</sequence>
<dbReference type="PANTHER" id="PTHR36379:SF1">
    <property type="entry name" value="PUTATIVE RECOMBINATION INITIATION DEFECT 1-RELATED"/>
    <property type="match status" value="1"/>
</dbReference>
<dbReference type="PANTHER" id="PTHR36379">
    <property type="entry name" value="PROTEIN PRD1"/>
    <property type="match status" value="1"/>
</dbReference>
<keyword evidence="3" id="KW-1185">Reference proteome</keyword>
<comment type="caution">
    <text evidence="2">The sequence shown here is derived from an EMBL/GenBank/DDBJ whole genome shotgun (WGS) entry which is preliminary data.</text>
</comment>
<organism evidence="2 3">
    <name type="scientific">Platanthera zijinensis</name>
    <dbReference type="NCBI Taxonomy" id="2320716"/>
    <lineage>
        <taxon>Eukaryota</taxon>
        <taxon>Viridiplantae</taxon>
        <taxon>Streptophyta</taxon>
        <taxon>Embryophyta</taxon>
        <taxon>Tracheophyta</taxon>
        <taxon>Spermatophyta</taxon>
        <taxon>Magnoliopsida</taxon>
        <taxon>Liliopsida</taxon>
        <taxon>Asparagales</taxon>
        <taxon>Orchidaceae</taxon>
        <taxon>Orchidoideae</taxon>
        <taxon>Orchideae</taxon>
        <taxon>Orchidinae</taxon>
        <taxon>Platanthera</taxon>
    </lineage>
</organism>
<name>A0AAP0BN69_9ASPA</name>
<dbReference type="InterPro" id="IPR016024">
    <property type="entry name" value="ARM-type_fold"/>
</dbReference>
<accession>A0AAP0BN69</accession>